<feature type="transmembrane region" description="Helical" evidence="6">
    <location>
        <begin position="155"/>
        <end position="178"/>
    </location>
</feature>
<dbReference type="Proteomes" id="UP000050795">
    <property type="component" value="Unassembled WGS sequence"/>
</dbReference>
<dbReference type="WBParaSite" id="TREG1_105560.3">
    <property type="protein sequence ID" value="TREG1_105560.3"/>
    <property type="gene ID" value="TREG1_105560"/>
</dbReference>
<feature type="transmembrane region" description="Helical" evidence="6">
    <location>
        <begin position="190"/>
        <end position="211"/>
    </location>
</feature>
<protein>
    <submittedName>
        <fullName evidence="8">MARVEL domain-containing protein</fullName>
    </submittedName>
</protein>
<keyword evidence="2 6" id="KW-0812">Transmembrane</keyword>
<reference evidence="7" key="1">
    <citation type="submission" date="2022-06" db="EMBL/GenBank/DDBJ databases">
        <authorList>
            <person name="Berger JAMES D."/>
            <person name="Berger JAMES D."/>
        </authorList>
    </citation>
    <scope>NUCLEOTIDE SEQUENCE [LARGE SCALE GENOMIC DNA]</scope>
</reference>
<evidence type="ECO:0000256" key="5">
    <source>
        <dbReference type="SAM" id="MobiDB-lite"/>
    </source>
</evidence>
<accession>A0AA85IU70</accession>
<keyword evidence="4 6" id="KW-0472">Membrane</keyword>
<proteinExistence type="predicted"/>
<evidence type="ECO:0000256" key="2">
    <source>
        <dbReference type="ARBA" id="ARBA00022692"/>
    </source>
</evidence>
<feature type="transmembrane region" description="Helical" evidence="6">
    <location>
        <begin position="29"/>
        <end position="51"/>
    </location>
</feature>
<dbReference type="GO" id="GO:0005765">
    <property type="term" value="C:lysosomal membrane"/>
    <property type="evidence" value="ECO:0007669"/>
    <property type="project" value="TreeGrafter"/>
</dbReference>
<feature type="transmembrane region" description="Helical" evidence="6">
    <location>
        <begin position="232"/>
        <end position="255"/>
    </location>
</feature>
<evidence type="ECO:0000256" key="3">
    <source>
        <dbReference type="ARBA" id="ARBA00022989"/>
    </source>
</evidence>
<reference evidence="8" key="2">
    <citation type="submission" date="2023-11" db="UniProtKB">
        <authorList>
            <consortium name="WormBaseParasite"/>
        </authorList>
    </citation>
    <scope>IDENTIFICATION</scope>
</reference>
<evidence type="ECO:0000313" key="7">
    <source>
        <dbReference type="Proteomes" id="UP000050795"/>
    </source>
</evidence>
<evidence type="ECO:0000313" key="8">
    <source>
        <dbReference type="WBParaSite" id="TREG1_105560.3"/>
    </source>
</evidence>
<dbReference type="InterPro" id="IPR051115">
    <property type="entry name" value="LAPTM_transporter"/>
</dbReference>
<comment type="subcellular location">
    <subcellularLocation>
        <location evidence="1">Endomembrane system</location>
        <topology evidence="1">Multi-pass membrane protein</topology>
    </subcellularLocation>
</comment>
<dbReference type="PANTHER" id="PTHR12479">
    <property type="entry name" value="LYSOSOMAL-ASSOCIATED TRANSMEMBRANE PROTEIN"/>
    <property type="match status" value="1"/>
</dbReference>
<keyword evidence="7" id="KW-1185">Reference proteome</keyword>
<sequence length="431" mass="47473">MPRASALLVSDPRQQFSCCLCLHVRTGTIIYGIAQIVIQLIFISFLLLMAFNPRLIPEDTHGKLEKSQPNVPLFRLVPAVSDIHESLTLPSPGAQNPDEKKVAISQNLDPDSNFMEDIPGYKDSVFVDANSLPPRLSFETHKQDRAAHEIKIRHFSPYIAICVTAFSLAFCCFMVHGAVTRQPTHLLPFFFIQVFDLIICLIHILGFMSSASDLRLMIHTKTGPVYIKSTSLTFVILAISCVMLAFKAYCLGMVWDCYKYLMLNRRSNVLDDWYSDQWGNLSTFWSLLRAGRTRNNNPAGGNSPPANESNTGGHNEPVTYDPSNDLPKYEDILKIPANAYAPPPYYSSNMNMNNSTATTTDPNGVTARTTAANTAITTTTTTTTTNVNNGNNNVVNTTATDPSATTVIITTTADKNATQTQNASKDTNPSC</sequence>
<dbReference type="AlphaFoldDB" id="A0AA85IU70"/>
<evidence type="ECO:0000256" key="6">
    <source>
        <dbReference type="SAM" id="Phobius"/>
    </source>
</evidence>
<dbReference type="PANTHER" id="PTHR12479:SF10">
    <property type="entry name" value="LYSOSOMAL-ASSOCIATED TRANSMEMBRANE PROTEIN"/>
    <property type="match status" value="1"/>
</dbReference>
<evidence type="ECO:0000256" key="4">
    <source>
        <dbReference type="ARBA" id="ARBA00023136"/>
    </source>
</evidence>
<keyword evidence="3 6" id="KW-1133">Transmembrane helix</keyword>
<organism evidence="7 8">
    <name type="scientific">Trichobilharzia regenti</name>
    <name type="common">Nasal bird schistosome</name>
    <dbReference type="NCBI Taxonomy" id="157069"/>
    <lineage>
        <taxon>Eukaryota</taxon>
        <taxon>Metazoa</taxon>
        <taxon>Spiralia</taxon>
        <taxon>Lophotrochozoa</taxon>
        <taxon>Platyhelminthes</taxon>
        <taxon>Trematoda</taxon>
        <taxon>Digenea</taxon>
        <taxon>Strigeidida</taxon>
        <taxon>Schistosomatoidea</taxon>
        <taxon>Schistosomatidae</taxon>
        <taxon>Trichobilharzia</taxon>
    </lineage>
</organism>
<evidence type="ECO:0000256" key="1">
    <source>
        <dbReference type="ARBA" id="ARBA00004127"/>
    </source>
</evidence>
<feature type="compositionally biased region" description="Low complexity" evidence="5">
    <location>
        <begin position="295"/>
        <end position="307"/>
    </location>
</feature>
<name>A0AA85IU70_TRIRE</name>
<feature type="region of interest" description="Disordered" evidence="5">
    <location>
        <begin position="295"/>
        <end position="322"/>
    </location>
</feature>
<dbReference type="GO" id="GO:0012505">
    <property type="term" value="C:endomembrane system"/>
    <property type="evidence" value="ECO:0007669"/>
    <property type="project" value="UniProtKB-SubCell"/>
</dbReference>